<dbReference type="HOGENOM" id="CLU_028455_4_0_9"/>
<organism evidence="3 4">
    <name type="scientific">Desulfitobacterium metallireducens DSM 15288</name>
    <dbReference type="NCBI Taxonomy" id="871968"/>
    <lineage>
        <taxon>Bacteria</taxon>
        <taxon>Bacillati</taxon>
        <taxon>Bacillota</taxon>
        <taxon>Clostridia</taxon>
        <taxon>Eubacteriales</taxon>
        <taxon>Desulfitobacteriaceae</taxon>
        <taxon>Desulfitobacterium</taxon>
    </lineage>
</organism>
<evidence type="ECO:0000313" key="4">
    <source>
        <dbReference type="Proteomes" id="UP000010847"/>
    </source>
</evidence>
<dbReference type="InterPro" id="IPR007253">
    <property type="entry name" value="Cell_wall-bd_2"/>
</dbReference>
<dbReference type="KEGG" id="dmt:DESME_14180"/>
<gene>
    <name evidence="3" type="ORF">DESME_14180</name>
</gene>
<dbReference type="Pfam" id="PF01841">
    <property type="entry name" value="Transglut_core"/>
    <property type="match status" value="1"/>
</dbReference>
<dbReference type="Pfam" id="PF04122">
    <property type="entry name" value="CW_binding_2"/>
    <property type="match status" value="3"/>
</dbReference>
<evidence type="ECO:0000313" key="3">
    <source>
        <dbReference type="EMBL" id="AHF08049.1"/>
    </source>
</evidence>
<dbReference type="PANTHER" id="PTHR30032:SF8">
    <property type="entry name" value="GERMINATION-SPECIFIC N-ACETYLMURAMOYL-L-ALANINE AMIDASE"/>
    <property type="match status" value="1"/>
</dbReference>
<dbReference type="SUPFAM" id="SSF54001">
    <property type="entry name" value="Cysteine proteinases"/>
    <property type="match status" value="1"/>
</dbReference>
<dbReference type="InterPro" id="IPR051922">
    <property type="entry name" value="Bact_Sporulation_Assoc"/>
</dbReference>
<sequence>MKKNKILAALLSIGLILSTNTVALSQTQSNPYVASQTITTLRSSSRLSGTDRFQTAKTIAENVTGSSLSSSLVIASGLDFPDALSGSVLAHKMNAPIILVNDQVSTSAEAFDFITNHVAKNATLYFAGGTGVIPAEFDQKLRSLGYNNMIRLGGADRYETSSLIANAEEVSKGTPIVLTYGENFPDALSISSFAAYNGWPILLVDSNTISDQIKTFIQADQPSQIYVVGGKGVIPDSLLSLAQSLAPNSTVSRLSGSDRFETNAVINSEFATNPQHFYVASGLDFPDALAGSVLAAKTGDPILLVGNEDSSLNTSLSNYLKTFKTQNLNNITVFGGIGAVADAYLQSITALLDGTVTPEPAAGVVSFIVPPKNTDSYSAGYQTAKSYGNPTTWTIEMRFTVTNKGSNTGSTTITDNLPSPADTFIQKPVFESVSVDRNATLSVVEDTNGTEKAIIQADNVVPGEVITVTNKFVVEVRGVEINPSARLIPQTIDTSLVDTQYVNPEKFIESDDPDILTVAQDLKNSSSGTLDLVQKTHEFVYNTVAYDETFSSGHDNKGALSALTYKTGVCQDYADLEVALLRANQIPARVASGYALSSGAGVPVIYPLLGDGWSNTGGAAHAWVETYLPPYGWIASDPTWADNISDYRTIGSIPDNGHVTFDFNNNSAYRTESYFQAELGYPSVRSK</sequence>
<dbReference type="OrthoDB" id="9804872at2"/>
<feature type="signal peptide" evidence="1">
    <location>
        <begin position="1"/>
        <end position="23"/>
    </location>
</feature>
<feature type="domain" description="Transglutaminase-like" evidence="2">
    <location>
        <begin position="562"/>
        <end position="640"/>
    </location>
</feature>
<name>W0EFR3_9FIRM</name>
<dbReference type="InterPro" id="IPR002931">
    <property type="entry name" value="Transglutaminase-like"/>
</dbReference>
<keyword evidence="1" id="KW-0732">Signal</keyword>
<feature type="chain" id="PRO_5039022308" evidence="1">
    <location>
        <begin position="24"/>
        <end position="687"/>
    </location>
</feature>
<dbReference type="RefSeq" id="WP_006718072.1">
    <property type="nucleotide sequence ID" value="NZ_CP007032.1"/>
</dbReference>
<dbReference type="Gene3D" id="3.10.620.30">
    <property type="match status" value="1"/>
</dbReference>
<dbReference type="EMBL" id="CP007032">
    <property type="protein sequence ID" value="AHF08049.1"/>
    <property type="molecule type" value="Genomic_DNA"/>
</dbReference>
<protein>
    <submittedName>
        <fullName evidence="3">Vancomycin resistance protein</fullName>
    </submittedName>
</protein>
<dbReference type="SMART" id="SM00460">
    <property type="entry name" value="TGc"/>
    <property type="match status" value="1"/>
</dbReference>
<dbReference type="Gene3D" id="3.40.50.12090">
    <property type="match status" value="2"/>
</dbReference>
<dbReference type="eggNOG" id="COG2720">
    <property type="taxonomic scope" value="Bacteria"/>
</dbReference>
<dbReference type="eggNOG" id="COG1305">
    <property type="taxonomic scope" value="Bacteria"/>
</dbReference>
<evidence type="ECO:0000256" key="1">
    <source>
        <dbReference type="SAM" id="SignalP"/>
    </source>
</evidence>
<dbReference type="STRING" id="871968.DESME_14180"/>
<dbReference type="Proteomes" id="UP000010847">
    <property type="component" value="Chromosome"/>
</dbReference>
<dbReference type="AlphaFoldDB" id="W0EFR3"/>
<evidence type="ECO:0000259" key="2">
    <source>
        <dbReference type="SMART" id="SM00460"/>
    </source>
</evidence>
<proteinExistence type="predicted"/>
<dbReference type="InterPro" id="IPR038765">
    <property type="entry name" value="Papain-like_cys_pep_sf"/>
</dbReference>
<reference evidence="3 4" key="1">
    <citation type="submission" date="2013-12" db="EMBL/GenBank/DDBJ databases">
        <authorList>
            <consortium name="DOE Joint Genome Institute"/>
            <person name="Smidt H."/>
            <person name="Huntemann M."/>
            <person name="Han J."/>
            <person name="Chen A."/>
            <person name="Kyrpides N."/>
            <person name="Mavromatis K."/>
            <person name="Markowitz V."/>
            <person name="Palaniappan K."/>
            <person name="Ivanova N."/>
            <person name="Schaumberg A."/>
            <person name="Pati A."/>
            <person name="Liolios K."/>
            <person name="Nordberg H.P."/>
            <person name="Cantor M.N."/>
            <person name="Hua S.X."/>
            <person name="Woyke T."/>
        </authorList>
    </citation>
    <scope>NUCLEOTIDE SEQUENCE [LARGE SCALE GENOMIC DNA]</scope>
    <source>
        <strain evidence="4">DSM 15288</strain>
    </source>
</reference>
<accession>W0EFR3</accession>
<keyword evidence="4" id="KW-1185">Reference proteome</keyword>
<dbReference type="PANTHER" id="PTHR30032">
    <property type="entry name" value="N-ACETYLMURAMOYL-L-ALANINE AMIDASE-RELATED"/>
    <property type="match status" value="1"/>
</dbReference>